<evidence type="ECO:0000313" key="2">
    <source>
        <dbReference type="EMBL" id="KAK2831152.1"/>
    </source>
</evidence>
<comment type="caution">
    <text evidence="2">The sequence shown here is derived from an EMBL/GenBank/DDBJ whole genome shotgun (WGS) entry which is preliminary data.</text>
</comment>
<evidence type="ECO:0000313" key="3">
    <source>
        <dbReference type="Proteomes" id="UP001187315"/>
    </source>
</evidence>
<keyword evidence="3" id="KW-1185">Reference proteome</keyword>
<organism evidence="2 3">
    <name type="scientific">Tachysurus vachellii</name>
    <name type="common">Darkbarbel catfish</name>
    <name type="synonym">Pelteobagrus vachellii</name>
    <dbReference type="NCBI Taxonomy" id="175792"/>
    <lineage>
        <taxon>Eukaryota</taxon>
        <taxon>Metazoa</taxon>
        <taxon>Chordata</taxon>
        <taxon>Craniata</taxon>
        <taxon>Vertebrata</taxon>
        <taxon>Euteleostomi</taxon>
        <taxon>Actinopterygii</taxon>
        <taxon>Neopterygii</taxon>
        <taxon>Teleostei</taxon>
        <taxon>Ostariophysi</taxon>
        <taxon>Siluriformes</taxon>
        <taxon>Bagridae</taxon>
        <taxon>Tachysurus</taxon>
    </lineage>
</organism>
<reference evidence="2" key="1">
    <citation type="submission" date="2023-08" db="EMBL/GenBank/DDBJ databases">
        <title>Pelteobagrus vachellii genome.</title>
        <authorList>
            <person name="Liu H."/>
        </authorList>
    </citation>
    <scope>NUCLEOTIDE SEQUENCE</scope>
    <source>
        <strain evidence="2">PRFRI_2022a</strain>
        <tissue evidence="2">Muscle</tissue>
    </source>
</reference>
<feature type="compositionally biased region" description="Basic residues" evidence="1">
    <location>
        <begin position="1"/>
        <end position="10"/>
    </location>
</feature>
<name>A0AA88M974_TACVA</name>
<dbReference type="Proteomes" id="UP001187315">
    <property type="component" value="Unassembled WGS sequence"/>
</dbReference>
<accession>A0AA88M974</accession>
<evidence type="ECO:0000256" key="1">
    <source>
        <dbReference type="SAM" id="MobiDB-lite"/>
    </source>
</evidence>
<proteinExistence type="predicted"/>
<protein>
    <submittedName>
        <fullName evidence="2">Uncharacterized protein</fullName>
    </submittedName>
</protein>
<dbReference type="AlphaFoldDB" id="A0AA88M974"/>
<gene>
    <name evidence="2" type="ORF">Q7C36_016238</name>
</gene>
<feature type="region of interest" description="Disordered" evidence="1">
    <location>
        <begin position="1"/>
        <end position="94"/>
    </location>
</feature>
<dbReference type="EMBL" id="JAVHJS010000017">
    <property type="protein sequence ID" value="KAK2831152.1"/>
    <property type="molecule type" value="Genomic_DNA"/>
</dbReference>
<sequence length="94" mass="10944">MTLTKPHSRIPRALASQSSGRKQKDSEWKVGNLWKNSRRGREEQQNYGRALGEPLAEELWRQKNSRRTPEDHQENSGRTTEGLKKNSRRTMGEL</sequence>